<keyword evidence="1" id="KW-0472">Membrane</keyword>
<dbReference type="EMBL" id="HBUF01628263">
    <property type="protein sequence ID" value="CAG6782603.1"/>
    <property type="molecule type" value="Transcribed_RNA"/>
</dbReference>
<proteinExistence type="predicted"/>
<evidence type="ECO:0000313" key="2">
    <source>
        <dbReference type="EMBL" id="CAG6782603.1"/>
    </source>
</evidence>
<keyword evidence="1" id="KW-0812">Transmembrane</keyword>
<organism evidence="2">
    <name type="scientific">Cacopsylla melanoneura</name>
    <dbReference type="NCBI Taxonomy" id="428564"/>
    <lineage>
        <taxon>Eukaryota</taxon>
        <taxon>Metazoa</taxon>
        <taxon>Ecdysozoa</taxon>
        <taxon>Arthropoda</taxon>
        <taxon>Hexapoda</taxon>
        <taxon>Insecta</taxon>
        <taxon>Pterygota</taxon>
        <taxon>Neoptera</taxon>
        <taxon>Paraneoptera</taxon>
        <taxon>Hemiptera</taxon>
        <taxon>Sternorrhyncha</taxon>
        <taxon>Psylloidea</taxon>
        <taxon>Psyllidae</taxon>
        <taxon>Psyllinae</taxon>
        <taxon>Cacopsylla</taxon>
    </lineage>
</organism>
<protein>
    <submittedName>
        <fullName evidence="2">Uncharacterized protein</fullName>
    </submittedName>
</protein>
<feature type="transmembrane region" description="Helical" evidence="1">
    <location>
        <begin position="70"/>
        <end position="89"/>
    </location>
</feature>
<keyword evidence="1" id="KW-1133">Transmembrane helix</keyword>
<dbReference type="AlphaFoldDB" id="A0A8D9BCH6"/>
<evidence type="ECO:0000256" key="1">
    <source>
        <dbReference type="SAM" id="Phobius"/>
    </source>
</evidence>
<feature type="transmembrane region" description="Helical" evidence="1">
    <location>
        <begin position="42"/>
        <end position="63"/>
    </location>
</feature>
<accession>A0A8D9BCH6</accession>
<sequence>MSCCCGRSPCCCNVSQDCCGCGRSPCCCNGSQDCSTLSFCNLLTLLAGWLLFDLLVCYFFCGVCEQICQCVSKVMLITWIVLTIFFFYVKVRCLFDFMNDLPRFKQNVEQKLSNIECKLLVVGAQNDVPRECRPDDPRVQVSCGTFSQCRERRTR</sequence>
<name>A0A8D9BCH6_9HEMI</name>
<reference evidence="2" key="1">
    <citation type="submission" date="2021-05" db="EMBL/GenBank/DDBJ databases">
        <authorList>
            <person name="Alioto T."/>
            <person name="Alioto T."/>
            <person name="Gomez Garrido J."/>
        </authorList>
    </citation>
    <scope>NUCLEOTIDE SEQUENCE</scope>
</reference>